<reference evidence="1" key="1">
    <citation type="submission" date="2013-07" db="EMBL/GenBank/DDBJ databases">
        <title>The genome of Eucalyptus grandis.</title>
        <authorList>
            <person name="Schmutz J."/>
            <person name="Hayes R."/>
            <person name="Myburg A."/>
            <person name="Tuskan G."/>
            <person name="Grattapaglia D."/>
            <person name="Rokhsar D.S."/>
        </authorList>
    </citation>
    <scope>NUCLEOTIDE SEQUENCE</scope>
    <source>
        <tissue evidence="1">Leaf extractions</tissue>
    </source>
</reference>
<dbReference type="EMBL" id="KK198762">
    <property type="protein sequence ID" value="KCW51685.1"/>
    <property type="molecule type" value="Genomic_DNA"/>
</dbReference>
<name>A0A059AE68_EUCGR</name>
<accession>A0A059AE68</accession>
<dbReference type="AlphaFoldDB" id="A0A059AE68"/>
<proteinExistence type="predicted"/>
<sequence>MAICIRFWASTSLSELEFVESKESMAWRRSLTEVRNCIDSLLLSWKREGTVLSELFKSHLVMMDSAFSMFSSIMDSENVCLGVS</sequence>
<organism evidence="1">
    <name type="scientific">Eucalyptus grandis</name>
    <name type="common">Flooded gum</name>
    <dbReference type="NCBI Taxonomy" id="71139"/>
    <lineage>
        <taxon>Eukaryota</taxon>
        <taxon>Viridiplantae</taxon>
        <taxon>Streptophyta</taxon>
        <taxon>Embryophyta</taxon>
        <taxon>Tracheophyta</taxon>
        <taxon>Spermatophyta</taxon>
        <taxon>Magnoliopsida</taxon>
        <taxon>eudicotyledons</taxon>
        <taxon>Gunneridae</taxon>
        <taxon>Pentapetalae</taxon>
        <taxon>rosids</taxon>
        <taxon>malvids</taxon>
        <taxon>Myrtales</taxon>
        <taxon>Myrtaceae</taxon>
        <taxon>Myrtoideae</taxon>
        <taxon>Eucalypteae</taxon>
        <taxon>Eucalyptus</taxon>
    </lineage>
</organism>
<gene>
    <name evidence="1" type="ORF">EUGRSUZ_J01162</name>
</gene>
<protein>
    <submittedName>
        <fullName evidence="1">Uncharacterized protein</fullName>
    </submittedName>
</protein>
<dbReference type="InParanoid" id="A0A059AE68"/>
<dbReference type="Gramene" id="KCW51685">
    <property type="protein sequence ID" value="KCW51685"/>
    <property type="gene ID" value="EUGRSUZ_J01162"/>
</dbReference>
<evidence type="ECO:0000313" key="1">
    <source>
        <dbReference type="EMBL" id="KCW51685.1"/>
    </source>
</evidence>